<protein>
    <submittedName>
        <fullName evidence="2">Uncharacterized protein</fullName>
    </submittedName>
</protein>
<gene>
    <name evidence="2" type="ORF">DLAC_05819</name>
</gene>
<keyword evidence="1" id="KW-0175">Coiled coil</keyword>
<proteinExistence type="predicted"/>
<evidence type="ECO:0000313" key="2">
    <source>
        <dbReference type="EMBL" id="KYQ93183.1"/>
    </source>
</evidence>
<sequence>MFLVRNLYKNINVVKNNNKFIINRFYCSTNNNNNNEFKQQLQNYKNELNKCLENLKNQIQYQYKDDGSSVDKYNQFKKEFEQSVTFHEYLGQTPYPLYQYILKQFDISQYSNNIDIKRNLWLDEMIRNHLNQSEENYALTCSNLMFYNELINQEYVCRKLERDSFGTLDSSQLDILLNRLILLSLKSGYYHVALKWLSKRILDYSHLDSSKSIQFFIRYHKERSELDLVKFWQSPLDQMEWNKLTKEDLEMYDNLKPDRIFKRISSYCNDNIKELKDLPVFNDNILDDLMKQVKIKELIKYLREVYFSNGLFPPGQKLIESLVLIYKLEPIEYFKNMVSSKSVPNYIGCLMYEWDLSTMIEMKFDEGIQRATEEGFLKLEDLPGSLWNSVLAGLLNYGQYTLASSVLSKLIENQIPIQLEKKYLQEIYEHCNFDYYLVDFLIKSNNSKNRDLLSDCILKYLVDKGYTEWSIDYFEKLKFKNSNCIREILKLYSKISPVPPRENLTIWQSLDKYVLDSTISVENFNEMMINQLYISNNRDIIETIINRNAITIHEQSQKTCLQLLKSLNNSQDQIKIFKQFRKESIYDREIIEIITKANREIKDLIIEKFLNTSISYSLLEAKSRDKIEISLNSLKFLF</sequence>
<dbReference type="Proteomes" id="UP000076078">
    <property type="component" value="Unassembled WGS sequence"/>
</dbReference>
<dbReference type="AlphaFoldDB" id="A0A151ZGT9"/>
<keyword evidence="3" id="KW-1185">Reference proteome</keyword>
<evidence type="ECO:0000256" key="1">
    <source>
        <dbReference type="SAM" id="Coils"/>
    </source>
</evidence>
<accession>A0A151ZGT9</accession>
<reference evidence="2 3" key="1">
    <citation type="submission" date="2015-12" db="EMBL/GenBank/DDBJ databases">
        <title>Dictyostelia acquired genes for synthesis and detection of signals that induce cell-type specialization by lateral gene transfer from prokaryotes.</title>
        <authorList>
            <person name="Gloeckner G."/>
            <person name="Schaap P."/>
        </authorList>
    </citation>
    <scope>NUCLEOTIDE SEQUENCE [LARGE SCALE GENOMIC DNA]</scope>
    <source>
        <strain evidence="2 3">TK</strain>
    </source>
</reference>
<organism evidence="2 3">
    <name type="scientific">Tieghemostelium lacteum</name>
    <name type="common">Slime mold</name>
    <name type="synonym">Dictyostelium lacteum</name>
    <dbReference type="NCBI Taxonomy" id="361077"/>
    <lineage>
        <taxon>Eukaryota</taxon>
        <taxon>Amoebozoa</taxon>
        <taxon>Evosea</taxon>
        <taxon>Eumycetozoa</taxon>
        <taxon>Dictyostelia</taxon>
        <taxon>Dictyosteliales</taxon>
        <taxon>Raperosteliaceae</taxon>
        <taxon>Tieghemostelium</taxon>
    </lineage>
</organism>
<feature type="coiled-coil region" evidence="1">
    <location>
        <begin position="27"/>
        <end position="61"/>
    </location>
</feature>
<dbReference type="InParanoid" id="A0A151ZGT9"/>
<evidence type="ECO:0000313" key="3">
    <source>
        <dbReference type="Proteomes" id="UP000076078"/>
    </source>
</evidence>
<name>A0A151ZGT9_TIELA</name>
<dbReference type="EMBL" id="LODT01000028">
    <property type="protein sequence ID" value="KYQ93183.1"/>
    <property type="molecule type" value="Genomic_DNA"/>
</dbReference>
<comment type="caution">
    <text evidence="2">The sequence shown here is derived from an EMBL/GenBank/DDBJ whole genome shotgun (WGS) entry which is preliminary data.</text>
</comment>